<dbReference type="Gene3D" id="3.40.50.1820">
    <property type="entry name" value="alpha/beta hydrolase"/>
    <property type="match status" value="1"/>
</dbReference>
<name>A0A9W9WMX7_9EURO</name>
<dbReference type="Proteomes" id="UP001147760">
    <property type="component" value="Unassembled WGS sequence"/>
</dbReference>
<dbReference type="InterPro" id="IPR002018">
    <property type="entry name" value="CarbesteraseB"/>
</dbReference>
<evidence type="ECO:0000259" key="1">
    <source>
        <dbReference type="Pfam" id="PF00135"/>
    </source>
</evidence>
<feature type="domain" description="Carboxylesterase type B" evidence="1">
    <location>
        <begin position="18"/>
        <end position="112"/>
    </location>
</feature>
<gene>
    <name evidence="2" type="ORF">N7530_007786</name>
</gene>
<organism evidence="2 3">
    <name type="scientific">Penicillium desertorum</name>
    <dbReference type="NCBI Taxonomy" id="1303715"/>
    <lineage>
        <taxon>Eukaryota</taxon>
        <taxon>Fungi</taxon>
        <taxon>Dikarya</taxon>
        <taxon>Ascomycota</taxon>
        <taxon>Pezizomycotina</taxon>
        <taxon>Eurotiomycetes</taxon>
        <taxon>Eurotiomycetidae</taxon>
        <taxon>Eurotiales</taxon>
        <taxon>Aspergillaceae</taxon>
        <taxon>Penicillium</taxon>
    </lineage>
</organism>
<proteinExistence type="predicted"/>
<sequence length="175" mass="19871">MEATELCDAYGYQYGIQPARLKQCLMKILEDIVLVTPINEATARFIQKGLTVYRYIFDEPNPFKGVFSGRSNHALDLPYLFGSASTFAGVENKDWEQNIQDSLQRKWLLFAHGIPPWSSLSDGKFLVFGPRGTVSEHYTTELISKSLSISDDIFGLELGYRAELSMLVWKHARLL</sequence>
<dbReference type="GO" id="GO:0072330">
    <property type="term" value="P:monocarboxylic acid biosynthetic process"/>
    <property type="evidence" value="ECO:0007669"/>
    <property type="project" value="UniProtKB-ARBA"/>
</dbReference>
<dbReference type="AlphaFoldDB" id="A0A9W9WMX7"/>
<comment type="caution">
    <text evidence="2">The sequence shown here is derived from an EMBL/GenBank/DDBJ whole genome shotgun (WGS) entry which is preliminary data.</text>
</comment>
<dbReference type="SUPFAM" id="SSF53474">
    <property type="entry name" value="alpha/beta-Hydrolases"/>
    <property type="match status" value="1"/>
</dbReference>
<keyword evidence="3" id="KW-1185">Reference proteome</keyword>
<dbReference type="Pfam" id="PF00135">
    <property type="entry name" value="COesterase"/>
    <property type="match status" value="1"/>
</dbReference>
<protein>
    <recommendedName>
        <fullName evidence="1">Carboxylesterase type B domain-containing protein</fullName>
    </recommendedName>
</protein>
<evidence type="ECO:0000313" key="3">
    <source>
        <dbReference type="Proteomes" id="UP001147760"/>
    </source>
</evidence>
<dbReference type="GO" id="GO:0017000">
    <property type="term" value="P:antibiotic biosynthetic process"/>
    <property type="evidence" value="ECO:0007669"/>
    <property type="project" value="UniProtKB-ARBA"/>
</dbReference>
<dbReference type="EMBL" id="JAPWDO010000005">
    <property type="protein sequence ID" value="KAJ5470429.1"/>
    <property type="molecule type" value="Genomic_DNA"/>
</dbReference>
<dbReference type="OrthoDB" id="4338214at2759"/>
<dbReference type="InterPro" id="IPR029058">
    <property type="entry name" value="AB_hydrolase_fold"/>
</dbReference>
<accession>A0A9W9WMX7</accession>
<evidence type="ECO:0000313" key="2">
    <source>
        <dbReference type="EMBL" id="KAJ5470429.1"/>
    </source>
</evidence>
<reference evidence="2" key="2">
    <citation type="journal article" date="2023" name="IMA Fungus">
        <title>Comparative genomic study of the Penicillium genus elucidates a diverse pangenome and 15 lateral gene transfer events.</title>
        <authorList>
            <person name="Petersen C."/>
            <person name="Sorensen T."/>
            <person name="Nielsen M.R."/>
            <person name="Sondergaard T.E."/>
            <person name="Sorensen J.L."/>
            <person name="Fitzpatrick D.A."/>
            <person name="Frisvad J.C."/>
            <person name="Nielsen K.L."/>
        </authorList>
    </citation>
    <scope>NUCLEOTIDE SEQUENCE</scope>
    <source>
        <strain evidence="2">IBT 17660</strain>
    </source>
</reference>
<reference evidence="2" key="1">
    <citation type="submission" date="2022-12" db="EMBL/GenBank/DDBJ databases">
        <authorList>
            <person name="Petersen C."/>
        </authorList>
    </citation>
    <scope>NUCLEOTIDE SEQUENCE</scope>
    <source>
        <strain evidence="2">IBT 17660</strain>
    </source>
</reference>